<evidence type="ECO:0000259" key="8">
    <source>
        <dbReference type="Pfam" id="PF02687"/>
    </source>
</evidence>
<keyword evidence="4 7" id="KW-1133">Transmembrane helix</keyword>
<organism evidence="10 11">
    <name type="scientific">Anaerotruncus massiliensis</name>
    <name type="common">ex Liu et al. 2021</name>
    <dbReference type="NCBI Taxonomy" id="2321404"/>
    <lineage>
        <taxon>Bacteria</taxon>
        <taxon>Bacillati</taxon>
        <taxon>Bacillota</taxon>
        <taxon>Clostridia</taxon>
        <taxon>Eubacteriales</taxon>
        <taxon>Oscillospiraceae</taxon>
        <taxon>Anaerotruncus</taxon>
    </lineage>
</organism>
<dbReference type="InterPro" id="IPR025857">
    <property type="entry name" value="MacB_PCD"/>
</dbReference>
<dbReference type="PANTHER" id="PTHR30572:SF4">
    <property type="entry name" value="ABC TRANSPORTER PERMEASE YTRF"/>
    <property type="match status" value="1"/>
</dbReference>
<accession>A0A498CSE9</accession>
<gene>
    <name evidence="10" type="ORF">D4A47_00565</name>
</gene>
<evidence type="ECO:0000256" key="3">
    <source>
        <dbReference type="ARBA" id="ARBA00022692"/>
    </source>
</evidence>
<dbReference type="Proteomes" id="UP000276301">
    <property type="component" value="Unassembled WGS sequence"/>
</dbReference>
<feature type="transmembrane region" description="Helical" evidence="7">
    <location>
        <begin position="21"/>
        <end position="41"/>
    </location>
</feature>
<dbReference type="Pfam" id="PF12704">
    <property type="entry name" value="MacB_PCD"/>
    <property type="match status" value="1"/>
</dbReference>
<reference evidence="10 11" key="1">
    <citation type="submission" date="2018-10" db="EMBL/GenBank/DDBJ databases">
        <title>Anaerotruncus faecis sp. nov., isolated from human feces.</title>
        <authorList>
            <person name="Wang Y.-J."/>
        </authorList>
    </citation>
    <scope>NUCLEOTIDE SEQUENCE [LARGE SCALE GENOMIC DNA]</scope>
    <source>
        <strain evidence="10 11">22A2-44</strain>
    </source>
</reference>
<keyword evidence="11" id="KW-1185">Reference proteome</keyword>
<keyword evidence="2" id="KW-1003">Cell membrane</keyword>
<dbReference type="Pfam" id="PF02687">
    <property type="entry name" value="FtsX"/>
    <property type="match status" value="1"/>
</dbReference>
<feature type="transmembrane region" description="Helical" evidence="7">
    <location>
        <begin position="266"/>
        <end position="296"/>
    </location>
</feature>
<feature type="transmembrane region" description="Helical" evidence="7">
    <location>
        <begin position="357"/>
        <end position="379"/>
    </location>
</feature>
<feature type="transmembrane region" description="Helical" evidence="7">
    <location>
        <begin position="317"/>
        <end position="345"/>
    </location>
</feature>
<evidence type="ECO:0000256" key="6">
    <source>
        <dbReference type="ARBA" id="ARBA00038076"/>
    </source>
</evidence>
<feature type="domain" description="MacB-like periplasmic core" evidence="9">
    <location>
        <begin position="20"/>
        <end position="239"/>
    </location>
</feature>
<dbReference type="InterPro" id="IPR050250">
    <property type="entry name" value="Macrolide_Exporter_MacB"/>
</dbReference>
<evidence type="ECO:0000256" key="7">
    <source>
        <dbReference type="SAM" id="Phobius"/>
    </source>
</evidence>
<comment type="caution">
    <text evidence="10">The sequence shown here is derived from an EMBL/GenBank/DDBJ whole genome shotgun (WGS) entry which is preliminary data.</text>
</comment>
<evidence type="ECO:0000256" key="4">
    <source>
        <dbReference type="ARBA" id="ARBA00022989"/>
    </source>
</evidence>
<protein>
    <submittedName>
        <fullName evidence="10">FtsX-like permease family protein</fullName>
    </submittedName>
</protein>
<evidence type="ECO:0000256" key="2">
    <source>
        <dbReference type="ARBA" id="ARBA00022475"/>
    </source>
</evidence>
<dbReference type="AlphaFoldDB" id="A0A498CSE9"/>
<keyword evidence="3 7" id="KW-0812">Transmembrane</keyword>
<sequence length="396" mass="41712">MFFDSFVCSIRNLGRKRFRSFLTIASIAIGVASVVLIGSIGEIGKGAITDELNSLGLGSVTVSADKKFTSLKMGEEDLALLRKSPQVESATPIVVSYSSIRMRGLVANAVLWGVDDGKNQVISLTPKYGRMLDAADIAGAADVCVIDSNVAELFYKRDNVVGKSLDAMIGGSYVRLEIVGIASSGGNILQNMVGDVIPSFAYLPYTTVQRYTGEDSFGQIAVTLRDSADIDAAAEQLSASVNRFHNIERGFKAENISKQKDTLDNLLGVVTIVLSAIAAVSLVVAGLGIMTVMIVSVNERTREIGIKKSIGATRRTILLEFLIEAFTISLIGSIMGVAAGLALVWAGCALIGVAMSVNPALIAVSVALTVGIGVVFGVYPATVAARLRPVDALRTE</sequence>
<evidence type="ECO:0000259" key="9">
    <source>
        <dbReference type="Pfam" id="PF12704"/>
    </source>
</evidence>
<keyword evidence="5 7" id="KW-0472">Membrane</keyword>
<dbReference type="GO" id="GO:0005886">
    <property type="term" value="C:plasma membrane"/>
    <property type="evidence" value="ECO:0007669"/>
    <property type="project" value="UniProtKB-SubCell"/>
</dbReference>
<evidence type="ECO:0000313" key="11">
    <source>
        <dbReference type="Proteomes" id="UP000276301"/>
    </source>
</evidence>
<comment type="similarity">
    <text evidence="6">Belongs to the ABC-4 integral membrane protein family.</text>
</comment>
<dbReference type="PANTHER" id="PTHR30572">
    <property type="entry name" value="MEMBRANE COMPONENT OF TRANSPORTER-RELATED"/>
    <property type="match status" value="1"/>
</dbReference>
<dbReference type="EMBL" id="RCHT01000001">
    <property type="protein sequence ID" value="RLL14510.1"/>
    <property type="molecule type" value="Genomic_DNA"/>
</dbReference>
<dbReference type="GO" id="GO:0022857">
    <property type="term" value="F:transmembrane transporter activity"/>
    <property type="evidence" value="ECO:0007669"/>
    <property type="project" value="TreeGrafter"/>
</dbReference>
<proteinExistence type="inferred from homology"/>
<name>A0A498CSE9_9FIRM</name>
<evidence type="ECO:0000256" key="5">
    <source>
        <dbReference type="ARBA" id="ARBA00023136"/>
    </source>
</evidence>
<dbReference type="InterPro" id="IPR003838">
    <property type="entry name" value="ABC3_permease_C"/>
</dbReference>
<feature type="domain" description="ABC3 transporter permease C-terminal" evidence="8">
    <location>
        <begin position="276"/>
        <end position="387"/>
    </location>
</feature>
<evidence type="ECO:0000256" key="1">
    <source>
        <dbReference type="ARBA" id="ARBA00004651"/>
    </source>
</evidence>
<evidence type="ECO:0000313" key="10">
    <source>
        <dbReference type="EMBL" id="RLL14510.1"/>
    </source>
</evidence>
<dbReference type="RefSeq" id="WP_121585612.1">
    <property type="nucleotide sequence ID" value="NZ_RCHT01000001.1"/>
</dbReference>
<comment type="subcellular location">
    <subcellularLocation>
        <location evidence="1">Cell membrane</location>
        <topology evidence="1">Multi-pass membrane protein</topology>
    </subcellularLocation>
</comment>